<dbReference type="Pfam" id="PF01555">
    <property type="entry name" value="N6_N4_Mtase"/>
    <property type="match status" value="1"/>
</dbReference>
<evidence type="ECO:0000313" key="10">
    <source>
        <dbReference type="EMBL" id="CAB4149383.1"/>
    </source>
</evidence>
<dbReference type="InterPro" id="IPR029063">
    <property type="entry name" value="SAM-dependent_MTases_sf"/>
</dbReference>
<comment type="similarity">
    <text evidence="1">Belongs to the N(4)/N(6)-methyltransferase family. N(4) subfamily.</text>
</comment>
<dbReference type="InterPro" id="IPR002941">
    <property type="entry name" value="DNA_methylase_N4/N6"/>
</dbReference>
<reference evidence="10" key="1">
    <citation type="submission" date="2020-04" db="EMBL/GenBank/DDBJ databases">
        <authorList>
            <person name="Chiriac C."/>
            <person name="Salcher M."/>
            <person name="Ghai R."/>
            <person name="Kavagutti S V."/>
        </authorList>
    </citation>
    <scope>NUCLEOTIDE SEQUENCE</scope>
</reference>
<dbReference type="EC" id="2.1.1.113" evidence="2"/>
<keyword evidence="6" id="KW-0680">Restriction system</keyword>
<dbReference type="InterPro" id="IPR017985">
    <property type="entry name" value="MeTrfase_CN4_CS"/>
</dbReference>
<name>A0A6J5MWK9_9CAUD</name>
<evidence type="ECO:0000256" key="2">
    <source>
        <dbReference type="ARBA" id="ARBA00012185"/>
    </source>
</evidence>
<keyword evidence="7" id="KW-0238">DNA-binding</keyword>
<evidence type="ECO:0000256" key="1">
    <source>
        <dbReference type="ARBA" id="ARBA00010203"/>
    </source>
</evidence>
<dbReference type="GO" id="GO:0032259">
    <property type="term" value="P:methylation"/>
    <property type="evidence" value="ECO:0007669"/>
    <property type="project" value="UniProtKB-KW"/>
</dbReference>
<evidence type="ECO:0000259" key="9">
    <source>
        <dbReference type="Pfam" id="PF01555"/>
    </source>
</evidence>
<dbReference type="GO" id="GO:0015667">
    <property type="term" value="F:site-specific DNA-methyltransferase (cytosine-N4-specific) activity"/>
    <property type="evidence" value="ECO:0007669"/>
    <property type="project" value="UniProtKB-EC"/>
</dbReference>
<dbReference type="PROSITE" id="PS00093">
    <property type="entry name" value="N4_MTASE"/>
    <property type="match status" value="1"/>
</dbReference>
<evidence type="ECO:0000256" key="5">
    <source>
        <dbReference type="ARBA" id="ARBA00022691"/>
    </source>
</evidence>
<evidence type="ECO:0000256" key="6">
    <source>
        <dbReference type="ARBA" id="ARBA00022747"/>
    </source>
</evidence>
<dbReference type="GO" id="GO:0009307">
    <property type="term" value="P:DNA restriction-modification system"/>
    <property type="evidence" value="ECO:0007669"/>
    <property type="project" value="UniProtKB-KW"/>
</dbReference>
<protein>
    <recommendedName>
        <fullName evidence="2">site-specific DNA-methyltransferase (cytosine-N(4)-specific)</fullName>
        <ecNumber evidence="2">2.1.1.113</ecNumber>
    </recommendedName>
</protein>
<comment type="catalytic activity">
    <reaction evidence="8">
        <text>a 2'-deoxycytidine in DNA + S-adenosyl-L-methionine = an N(4)-methyl-2'-deoxycytidine in DNA + S-adenosyl-L-homocysteine + H(+)</text>
        <dbReference type="Rhea" id="RHEA:16857"/>
        <dbReference type="Rhea" id="RHEA-COMP:11369"/>
        <dbReference type="Rhea" id="RHEA-COMP:13674"/>
        <dbReference type="ChEBI" id="CHEBI:15378"/>
        <dbReference type="ChEBI" id="CHEBI:57856"/>
        <dbReference type="ChEBI" id="CHEBI:59789"/>
        <dbReference type="ChEBI" id="CHEBI:85452"/>
        <dbReference type="ChEBI" id="CHEBI:137933"/>
        <dbReference type="EC" id="2.1.1.113"/>
    </reaction>
</comment>
<dbReference type="InterPro" id="IPR001091">
    <property type="entry name" value="RM_Methyltransferase"/>
</dbReference>
<accession>A0A6J5MWK9</accession>
<gene>
    <name evidence="10" type="ORF">UFOVP540_21</name>
</gene>
<dbReference type="SUPFAM" id="SSF53335">
    <property type="entry name" value="S-adenosyl-L-methionine-dependent methyltransferases"/>
    <property type="match status" value="1"/>
</dbReference>
<feature type="domain" description="DNA methylase N-4/N-6" evidence="9">
    <location>
        <begin position="26"/>
        <end position="239"/>
    </location>
</feature>
<keyword evidence="4" id="KW-0808">Transferase</keyword>
<evidence type="ECO:0000256" key="7">
    <source>
        <dbReference type="ARBA" id="ARBA00023125"/>
    </source>
</evidence>
<sequence>MGQGLKDIIFNENCLDTMSRMDDSSIDLTVTSPPYDDLRQYNGYSFDFEPIAKELYRVTRDGGVVVWVVGDQTKNGSESGTSFRQALYFKEVGFNLHDTMIYQKNSSTYSARAESKRYTQIFEYMFILSKGQPKARLICDKPNKWAGHRDWSGKMKKPVADFGPRTNIWRFVTSFNGVKHPAPFPEALANDHILSWSDEGDVVYDPFMGSGTTAKMAKLNKRHYIGSEISKEYCDITEERLICG</sequence>
<dbReference type="GO" id="GO:0003677">
    <property type="term" value="F:DNA binding"/>
    <property type="evidence" value="ECO:0007669"/>
    <property type="project" value="UniProtKB-KW"/>
</dbReference>
<evidence type="ECO:0000256" key="8">
    <source>
        <dbReference type="ARBA" id="ARBA00049120"/>
    </source>
</evidence>
<evidence type="ECO:0000256" key="4">
    <source>
        <dbReference type="ARBA" id="ARBA00022679"/>
    </source>
</evidence>
<organism evidence="10">
    <name type="scientific">uncultured Caudovirales phage</name>
    <dbReference type="NCBI Taxonomy" id="2100421"/>
    <lineage>
        <taxon>Viruses</taxon>
        <taxon>Duplodnaviria</taxon>
        <taxon>Heunggongvirae</taxon>
        <taxon>Uroviricota</taxon>
        <taxon>Caudoviricetes</taxon>
        <taxon>Peduoviridae</taxon>
        <taxon>Maltschvirus</taxon>
        <taxon>Maltschvirus maltsch</taxon>
    </lineage>
</organism>
<keyword evidence="3 10" id="KW-0489">Methyltransferase</keyword>
<evidence type="ECO:0000256" key="3">
    <source>
        <dbReference type="ARBA" id="ARBA00022603"/>
    </source>
</evidence>
<dbReference type="GO" id="GO:0008170">
    <property type="term" value="F:N-methyltransferase activity"/>
    <property type="evidence" value="ECO:0007669"/>
    <property type="project" value="InterPro"/>
</dbReference>
<proteinExistence type="inferred from homology"/>
<dbReference type="Gene3D" id="3.40.50.150">
    <property type="entry name" value="Vaccinia Virus protein VP39"/>
    <property type="match status" value="1"/>
</dbReference>
<dbReference type="EMBL" id="LR796515">
    <property type="protein sequence ID" value="CAB4149383.1"/>
    <property type="molecule type" value="Genomic_DNA"/>
</dbReference>
<keyword evidence="5" id="KW-0949">S-adenosyl-L-methionine</keyword>
<dbReference type="PRINTS" id="PR00508">
    <property type="entry name" value="S21N4MTFRASE"/>
</dbReference>